<dbReference type="RefSeq" id="WP_241370487.1">
    <property type="nucleotide sequence ID" value="NZ_JAKZFC010000007.1"/>
</dbReference>
<keyword evidence="4" id="KW-1185">Reference proteome</keyword>
<name>A0ABS9UG14_9BACL</name>
<evidence type="ECO:0000313" key="3">
    <source>
        <dbReference type="EMBL" id="MCH7323315.1"/>
    </source>
</evidence>
<comment type="caution">
    <text evidence="3">The sequence shown here is derived from an EMBL/GenBank/DDBJ whole genome shotgun (WGS) entry which is preliminary data.</text>
</comment>
<dbReference type="Pfam" id="PF08874">
    <property type="entry name" value="DUF1835"/>
    <property type="match status" value="1"/>
</dbReference>
<dbReference type="Proteomes" id="UP001316087">
    <property type="component" value="Unassembled WGS sequence"/>
</dbReference>
<feature type="domain" description="DUF3658" evidence="2">
    <location>
        <begin position="155"/>
        <end position="263"/>
    </location>
</feature>
<dbReference type="InterPro" id="IPR014973">
    <property type="entry name" value="DUF1835"/>
</dbReference>
<evidence type="ECO:0000259" key="1">
    <source>
        <dbReference type="Pfam" id="PF08874"/>
    </source>
</evidence>
<reference evidence="3 4" key="1">
    <citation type="submission" date="2022-03" db="EMBL/GenBank/DDBJ databases">
        <authorList>
            <person name="Jo J.-H."/>
            <person name="Im W.-T."/>
        </authorList>
    </citation>
    <scope>NUCLEOTIDE SEQUENCE [LARGE SCALE GENOMIC DNA]</scope>
    <source>
        <strain evidence="3 4">MA9</strain>
    </source>
</reference>
<gene>
    <name evidence="3" type="ORF">LZ480_15675</name>
</gene>
<evidence type="ECO:0000259" key="2">
    <source>
        <dbReference type="Pfam" id="PF12395"/>
    </source>
</evidence>
<sequence length="280" mass="32667">MKHIIFGESAAGSLKFALKKEAAQIIAFPDYLGEGPIQELLTKEGLKQRSSWLEQVFRMDGSQWANSFEQAIKQLEKVTEEDSVLVWASENAAEQFGLRLICHVLQYKNCPIYFCDTYENMLYLHPQHNVQMEIRHTGEVSSEQFRHILTEKLFEQLAPDEISDYAKQAAKLMQGNSLLRTWRRGEIFEDVETRDDALIFHYLQELQQESNEEYIRAPRIIGHVLGFSVHDIHDTWIEYRLLALIGQGKVAYRGDLRTMRTYEVKYYDRVNESVWLGAKL</sequence>
<evidence type="ECO:0000313" key="4">
    <source>
        <dbReference type="Proteomes" id="UP001316087"/>
    </source>
</evidence>
<dbReference type="Pfam" id="PF12395">
    <property type="entry name" value="DUF3658"/>
    <property type="match status" value="1"/>
</dbReference>
<protein>
    <submittedName>
        <fullName evidence="3">DUF1835 domain-containing protein</fullName>
    </submittedName>
</protein>
<dbReference type="EMBL" id="JAKZFC010000007">
    <property type="protein sequence ID" value="MCH7323315.1"/>
    <property type="molecule type" value="Genomic_DNA"/>
</dbReference>
<feature type="domain" description="DUF1835" evidence="1">
    <location>
        <begin position="3"/>
        <end position="114"/>
    </location>
</feature>
<proteinExistence type="predicted"/>
<organism evidence="3 4">
    <name type="scientific">Solibacillus palustris</name>
    <dbReference type="NCBI Taxonomy" id="2908203"/>
    <lineage>
        <taxon>Bacteria</taxon>
        <taxon>Bacillati</taxon>
        <taxon>Bacillota</taxon>
        <taxon>Bacilli</taxon>
        <taxon>Bacillales</taxon>
        <taxon>Caryophanaceae</taxon>
        <taxon>Solibacillus</taxon>
    </lineage>
</organism>
<accession>A0ABS9UG14</accession>
<dbReference type="InterPro" id="IPR022123">
    <property type="entry name" value="DUF3658"/>
</dbReference>